<evidence type="ECO:0000256" key="1">
    <source>
        <dbReference type="ARBA" id="ARBA00005179"/>
    </source>
</evidence>
<dbReference type="GO" id="GO:0016746">
    <property type="term" value="F:acyltransferase activity"/>
    <property type="evidence" value="ECO:0007669"/>
    <property type="project" value="UniProtKB-KW"/>
</dbReference>
<dbReference type="Gene3D" id="3.30.559.10">
    <property type="entry name" value="Chloramphenicol acetyltransferase-like domain"/>
    <property type="match status" value="2"/>
</dbReference>
<evidence type="ECO:0000256" key="3">
    <source>
        <dbReference type="ARBA" id="ARBA00022679"/>
    </source>
</evidence>
<name>A0A2I2FZ05_9EURO</name>
<comment type="pathway">
    <text evidence="1">Secondary metabolite biosynthesis.</text>
</comment>
<dbReference type="STRING" id="1392250.A0A2I2FZ05"/>
<dbReference type="InterPro" id="IPR023213">
    <property type="entry name" value="CAT-like_dom_sf"/>
</dbReference>
<dbReference type="PANTHER" id="PTHR31896:SF69">
    <property type="entry name" value="FAMILY REGULATORY PROTEIN, PUTATIVE (AFU_ORTHOLOGUE AFUA_3G14730)-RELATED"/>
    <property type="match status" value="1"/>
</dbReference>
<dbReference type="OrthoDB" id="21502at2759"/>
<protein>
    <recommendedName>
        <fullName evidence="7">LysR family regulatory protein</fullName>
    </recommendedName>
</protein>
<evidence type="ECO:0000256" key="2">
    <source>
        <dbReference type="ARBA" id="ARBA00009861"/>
    </source>
</evidence>
<dbReference type="RefSeq" id="XP_024701174.1">
    <property type="nucleotide sequence ID" value="XM_024853593.1"/>
</dbReference>
<comment type="similarity">
    <text evidence="2">Belongs to the plant acyltransferase family.</text>
</comment>
<dbReference type="AlphaFoldDB" id="A0A2I2FZ05"/>
<evidence type="ECO:0000256" key="4">
    <source>
        <dbReference type="ARBA" id="ARBA00023315"/>
    </source>
</evidence>
<sequence>MKPPKPVLTDTVIPLHLRDNALIYRNFIADVTFIFDDVLDADLVRNSLEDLIAFGEWRKLGARLRLRDDNGLEYHIPQRFDAKRPGVTFNISDYNMRMHEHPIASKVPRASNKLQLFSSPDEFDGLLRQPNTPCRLEDWIYSDRPQLEVYMIRFEDATLIRMTSLHTLMDAVGRSGLLQAWTAKLRGRDDQIPAFHGFSEDPMASYTTDALPRRPGNSQNGNPFLGWLREPIRLATALFSSFWAPVLETRFLCVPGHYLDSMRELARKQLEGGTNDEDKEPQFVSEGDVLLAWWIRTWVSAINPPPSKTITIVNMFNFRPALPELFPKGAMFLGNTIMTIGTRVPVGEMLQKPLGYLARRIRESIMSQSTRDHVELQAAIQARGIQDMGVREPFQEPDPLVLACTNRHKARYFDVDFSAAVSKEGAPKAHRSSAPGKPFFVLSRNFWLGSNRPSNSVNIAGKGPDDCWWISQTLPRNAWGGIERQLADANCNESIP</sequence>
<dbReference type="EMBL" id="MSFO01000007">
    <property type="protein sequence ID" value="PLB45872.1"/>
    <property type="molecule type" value="Genomic_DNA"/>
</dbReference>
<evidence type="ECO:0000313" key="5">
    <source>
        <dbReference type="EMBL" id="PLB45872.1"/>
    </source>
</evidence>
<keyword evidence="4" id="KW-0012">Acyltransferase</keyword>
<dbReference type="PANTHER" id="PTHR31896">
    <property type="entry name" value="FAMILY REGULATORY PROTEIN, PUTATIVE (AFU_ORTHOLOGUE AFUA_3G14730)-RELATED"/>
    <property type="match status" value="1"/>
</dbReference>
<proteinExistence type="inferred from homology"/>
<gene>
    <name evidence="5" type="ORF">P170DRAFT_478805</name>
</gene>
<keyword evidence="6" id="KW-1185">Reference proteome</keyword>
<keyword evidence="3" id="KW-0808">Transferase</keyword>
<evidence type="ECO:0008006" key="7">
    <source>
        <dbReference type="Google" id="ProtNLM"/>
    </source>
</evidence>
<dbReference type="InterPro" id="IPR051283">
    <property type="entry name" value="Sec_Metabolite_Acyltrans"/>
</dbReference>
<evidence type="ECO:0000313" key="6">
    <source>
        <dbReference type="Proteomes" id="UP000234275"/>
    </source>
</evidence>
<dbReference type="GeneID" id="36561291"/>
<accession>A0A2I2FZ05</accession>
<comment type="caution">
    <text evidence="5">The sequence shown here is derived from an EMBL/GenBank/DDBJ whole genome shotgun (WGS) entry which is preliminary data.</text>
</comment>
<dbReference type="Proteomes" id="UP000234275">
    <property type="component" value="Unassembled WGS sequence"/>
</dbReference>
<organism evidence="5 6">
    <name type="scientific">Aspergillus steynii IBT 23096</name>
    <dbReference type="NCBI Taxonomy" id="1392250"/>
    <lineage>
        <taxon>Eukaryota</taxon>
        <taxon>Fungi</taxon>
        <taxon>Dikarya</taxon>
        <taxon>Ascomycota</taxon>
        <taxon>Pezizomycotina</taxon>
        <taxon>Eurotiomycetes</taxon>
        <taxon>Eurotiomycetidae</taxon>
        <taxon>Eurotiales</taxon>
        <taxon>Aspergillaceae</taxon>
        <taxon>Aspergillus</taxon>
        <taxon>Aspergillus subgen. Circumdati</taxon>
    </lineage>
</organism>
<dbReference type="VEuPathDB" id="FungiDB:P170DRAFT_478805"/>
<reference evidence="5 6" key="1">
    <citation type="submission" date="2016-12" db="EMBL/GenBank/DDBJ databases">
        <title>The genomes of Aspergillus section Nigri reveals drivers in fungal speciation.</title>
        <authorList>
            <consortium name="DOE Joint Genome Institute"/>
            <person name="Vesth T.C."/>
            <person name="Nybo J."/>
            <person name="Theobald S."/>
            <person name="Brandl J."/>
            <person name="Frisvad J.C."/>
            <person name="Nielsen K.F."/>
            <person name="Lyhne E.K."/>
            <person name="Kogle M.E."/>
            <person name="Kuo A."/>
            <person name="Riley R."/>
            <person name="Clum A."/>
            <person name="Nolan M."/>
            <person name="Lipzen A."/>
            <person name="Salamov A."/>
            <person name="Henrissat B."/>
            <person name="Wiebenga A."/>
            <person name="De Vries R.P."/>
            <person name="Grigoriev I.V."/>
            <person name="Mortensen U.H."/>
            <person name="Andersen M.R."/>
            <person name="Baker S.E."/>
        </authorList>
    </citation>
    <scope>NUCLEOTIDE SEQUENCE [LARGE SCALE GENOMIC DNA]</scope>
    <source>
        <strain evidence="5 6">IBT 23096</strain>
    </source>
</reference>